<evidence type="ECO:0000256" key="6">
    <source>
        <dbReference type="SAM" id="MobiDB-lite"/>
    </source>
</evidence>
<dbReference type="PANTHER" id="PTHR46481:SF10">
    <property type="entry name" value="ZINC FINGER BED DOMAIN-CONTAINING PROTEIN 39"/>
    <property type="match status" value="1"/>
</dbReference>
<evidence type="ECO:0000256" key="3">
    <source>
        <dbReference type="ARBA" id="ARBA00022771"/>
    </source>
</evidence>
<dbReference type="GeneTree" id="ENSGT00940000158431"/>
<keyword evidence="4" id="KW-0862">Zinc</keyword>
<dbReference type="InterPro" id="IPR012337">
    <property type="entry name" value="RNaseH-like_sf"/>
</dbReference>
<comment type="subcellular location">
    <subcellularLocation>
        <location evidence="1">Nucleus</location>
    </subcellularLocation>
</comment>
<dbReference type="InterPro" id="IPR052035">
    <property type="entry name" value="ZnF_BED_domain_contain"/>
</dbReference>
<dbReference type="GO" id="GO:0046983">
    <property type="term" value="F:protein dimerization activity"/>
    <property type="evidence" value="ECO:0007669"/>
    <property type="project" value="InterPro"/>
</dbReference>
<sequence length="712" mass="79245">MASVSKVSILDYFNIVFEGENGKIESNCKACGTRIQAKRSVTSNFVTHLKRKHQAMYDDFVKRKDMKREGYPAGSLHGFTTNGGNTRYTLPIAAGGGAVGAVGSLEGGVGGGFGGGVAKFDRHDPRQVLISEAIAKMIVRDLQPASIVENTGFRELLQLLEPRYTPERQHCIQSQLLPAYAYQVQLAIRQALTSAHTLSLSLDLWRGLPGATSGYLGVTCHFLTADWQMRSALLACLPLTDGSSGSRVLSDFDEVCQSHGVAGRAFRVVADPFLPTRTAKPCCLPGFLFPSFNEQNEDGDEEGCICKNVKDRIENGHFDSVKGEEWDDSWEQGLGSCRVDCFARSLEQCVRMGLRSCPQLSSTLTKAASFYKYITSAVPPEKLSQVFDRPEKAIPAFKDWAAQLKVLVELFYTFLTRSVNTNKHKCCHHSFQVLRRMLDSVDFLEDLSGSEEVALAGSERTLLRELADILEPFTEAWDMVHGDRESEIHPERHVSISLALPCVLGLRKHLSETSAPNCPSLVVGLTRALESCLAPILEDPLYITATTLDPQFKLTWSSNPDWHRQVLIDELKKHSAVFRPAEANMDQKSQPQTPPTPSPSPVSTLSRPCKLFSFIKQRPTMQAKSLEQELAIYLCEEPTDEEALHYWQRKAIDFPLLAQMAKRAFTIPACGTVVESIFTVARYSLHPERGHIVPKNLETLIYLKANYRLLWT</sequence>
<reference evidence="9" key="1">
    <citation type="journal article" date="2004" name="Nature">
        <title>Genome duplication in the teleost fish Tetraodon nigroviridis reveals the early vertebrate proto-karyotype.</title>
        <authorList>
            <person name="Jaillon O."/>
            <person name="Aury J.-M."/>
            <person name="Brunet F."/>
            <person name="Petit J.-L."/>
            <person name="Stange-Thomann N."/>
            <person name="Mauceli E."/>
            <person name="Bouneau L."/>
            <person name="Fischer C."/>
            <person name="Ozouf-Costaz C."/>
            <person name="Bernot A."/>
            <person name="Nicaud S."/>
            <person name="Jaffe D."/>
            <person name="Fisher S."/>
            <person name="Lutfalla G."/>
            <person name="Dossat C."/>
            <person name="Segurens B."/>
            <person name="Dasilva C."/>
            <person name="Salanoubat M."/>
            <person name="Levy M."/>
            <person name="Boudet N."/>
            <person name="Castellano S."/>
            <person name="Anthouard V."/>
            <person name="Jubin C."/>
            <person name="Castelli V."/>
            <person name="Katinka M."/>
            <person name="Vacherie B."/>
            <person name="Biemont C."/>
            <person name="Skalli Z."/>
            <person name="Cattolico L."/>
            <person name="Poulain J."/>
            <person name="De Berardinis V."/>
            <person name="Cruaud C."/>
            <person name="Duprat S."/>
            <person name="Brottier P."/>
            <person name="Coutanceau J.-P."/>
            <person name="Gouzy J."/>
            <person name="Parra G."/>
            <person name="Lardier G."/>
            <person name="Chapple C."/>
            <person name="McKernan K.J."/>
            <person name="McEwan P."/>
            <person name="Bosak S."/>
            <person name="Kellis M."/>
            <person name="Volff J.-N."/>
            <person name="Guigo R."/>
            <person name="Zody M.C."/>
            <person name="Mesirov J."/>
            <person name="Lindblad-Toh K."/>
            <person name="Birren B."/>
            <person name="Nusbaum C."/>
            <person name="Kahn D."/>
            <person name="Robinson-Rechavi M."/>
            <person name="Laudet V."/>
            <person name="Schachter V."/>
            <person name="Quetier F."/>
            <person name="Saurin W."/>
            <person name="Scarpelli C."/>
            <person name="Wincker P."/>
            <person name="Lander E.S."/>
            <person name="Weissenbach J."/>
            <person name="Roest Crollius H."/>
        </authorList>
    </citation>
    <scope>NUCLEOTIDE SEQUENCE [LARGE SCALE GENOMIC DNA]</scope>
</reference>
<dbReference type="Pfam" id="PF05699">
    <property type="entry name" value="Dimer_Tnp_hAT"/>
    <property type="match status" value="1"/>
</dbReference>
<keyword evidence="2" id="KW-0479">Metal-binding</keyword>
<dbReference type="GO" id="GO:0008270">
    <property type="term" value="F:zinc ion binding"/>
    <property type="evidence" value="ECO:0007669"/>
    <property type="project" value="UniProtKB-KW"/>
</dbReference>
<keyword evidence="3" id="KW-0863">Zinc-finger</keyword>
<name>H3BXD3_TETNG</name>
<reference evidence="8" key="2">
    <citation type="submission" date="2025-08" db="UniProtKB">
        <authorList>
            <consortium name="Ensembl"/>
        </authorList>
    </citation>
    <scope>IDENTIFICATION</scope>
</reference>
<accession>H3BXD3</accession>
<dbReference type="HOGENOM" id="CLU_405412_0_0_1"/>
<dbReference type="InParanoid" id="H3BXD3"/>
<dbReference type="GO" id="GO:0005634">
    <property type="term" value="C:nucleus"/>
    <property type="evidence" value="ECO:0007669"/>
    <property type="project" value="UniProtKB-SubCell"/>
</dbReference>
<evidence type="ECO:0000259" key="7">
    <source>
        <dbReference type="Pfam" id="PF05699"/>
    </source>
</evidence>
<feature type="region of interest" description="Disordered" evidence="6">
    <location>
        <begin position="583"/>
        <end position="605"/>
    </location>
</feature>
<evidence type="ECO:0000256" key="2">
    <source>
        <dbReference type="ARBA" id="ARBA00022723"/>
    </source>
</evidence>
<dbReference type="SUPFAM" id="SSF140996">
    <property type="entry name" value="Hermes dimerisation domain"/>
    <property type="match status" value="1"/>
</dbReference>
<dbReference type="InterPro" id="IPR008906">
    <property type="entry name" value="HATC_C_dom"/>
</dbReference>
<evidence type="ECO:0000313" key="9">
    <source>
        <dbReference type="Proteomes" id="UP000007303"/>
    </source>
</evidence>
<dbReference type="OMA" id="LISHMKR"/>
<evidence type="ECO:0000256" key="4">
    <source>
        <dbReference type="ARBA" id="ARBA00022833"/>
    </source>
</evidence>
<dbReference type="Ensembl" id="ENSTNIT00000002054.1">
    <property type="protein sequence ID" value="ENSTNIP00000000646.1"/>
    <property type="gene ID" value="ENSTNIG00000001385.1"/>
</dbReference>
<evidence type="ECO:0000256" key="5">
    <source>
        <dbReference type="ARBA" id="ARBA00023242"/>
    </source>
</evidence>
<evidence type="ECO:0000256" key="1">
    <source>
        <dbReference type="ARBA" id="ARBA00004123"/>
    </source>
</evidence>
<protein>
    <recommendedName>
        <fullName evidence="7">HAT C-terminal dimerisation domain-containing protein</fullName>
    </recommendedName>
</protein>
<proteinExistence type="predicted"/>
<dbReference type="Gene3D" id="1.10.10.1070">
    <property type="entry name" value="Zinc finger, BED domain-containing"/>
    <property type="match status" value="1"/>
</dbReference>
<reference evidence="8" key="3">
    <citation type="submission" date="2025-09" db="UniProtKB">
        <authorList>
            <consortium name="Ensembl"/>
        </authorList>
    </citation>
    <scope>IDENTIFICATION</scope>
</reference>
<dbReference type="PANTHER" id="PTHR46481">
    <property type="entry name" value="ZINC FINGER BED DOMAIN-CONTAINING PROTEIN 4"/>
    <property type="match status" value="1"/>
</dbReference>
<evidence type="ECO:0000313" key="8">
    <source>
        <dbReference type="Ensembl" id="ENSTNIP00000000646.1"/>
    </source>
</evidence>
<organism evidence="8 9">
    <name type="scientific">Tetraodon nigroviridis</name>
    <name type="common">Spotted green pufferfish</name>
    <name type="synonym">Chelonodon nigroviridis</name>
    <dbReference type="NCBI Taxonomy" id="99883"/>
    <lineage>
        <taxon>Eukaryota</taxon>
        <taxon>Metazoa</taxon>
        <taxon>Chordata</taxon>
        <taxon>Craniata</taxon>
        <taxon>Vertebrata</taxon>
        <taxon>Euteleostomi</taxon>
        <taxon>Actinopterygii</taxon>
        <taxon>Neopterygii</taxon>
        <taxon>Teleostei</taxon>
        <taxon>Neoteleostei</taxon>
        <taxon>Acanthomorphata</taxon>
        <taxon>Eupercaria</taxon>
        <taxon>Tetraodontiformes</taxon>
        <taxon>Tetradontoidea</taxon>
        <taxon>Tetraodontidae</taxon>
        <taxon>Tetraodon</taxon>
    </lineage>
</organism>
<dbReference type="AlphaFoldDB" id="H3BXD3"/>
<keyword evidence="9" id="KW-1185">Reference proteome</keyword>
<feature type="domain" description="HAT C-terminal dimerisation" evidence="7">
    <location>
        <begin position="636"/>
        <end position="706"/>
    </location>
</feature>
<dbReference type="Proteomes" id="UP000007303">
    <property type="component" value="Unassembled WGS sequence"/>
</dbReference>
<keyword evidence="5" id="KW-0539">Nucleus</keyword>
<dbReference type="SUPFAM" id="SSF53098">
    <property type="entry name" value="Ribonuclease H-like"/>
    <property type="match status" value="1"/>
</dbReference>